<dbReference type="Pfam" id="PF01943">
    <property type="entry name" value="Polysacc_synt"/>
    <property type="match status" value="1"/>
</dbReference>
<dbReference type="InterPro" id="IPR050833">
    <property type="entry name" value="Poly_Biosynth_Transport"/>
</dbReference>
<dbReference type="InterPro" id="IPR002797">
    <property type="entry name" value="Polysacc_synth"/>
</dbReference>
<evidence type="ECO:0000313" key="8">
    <source>
        <dbReference type="Proteomes" id="UP001139353"/>
    </source>
</evidence>
<evidence type="ECO:0000256" key="4">
    <source>
        <dbReference type="ARBA" id="ARBA00022989"/>
    </source>
</evidence>
<evidence type="ECO:0000256" key="3">
    <source>
        <dbReference type="ARBA" id="ARBA00022692"/>
    </source>
</evidence>
<comment type="subcellular location">
    <subcellularLocation>
        <location evidence="1">Cell membrane</location>
        <topology evidence="1">Multi-pass membrane protein</topology>
    </subcellularLocation>
</comment>
<feature type="transmembrane region" description="Helical" evidence="6">
    <location>
        <begin position="56"/>
        <end position="81"/>
    </location>
</feature>
<evidence type="ECO:0000256" key="5">
    <source>
        <dbReference type="ARBA" id="ARBA00023136"/>
    </source>
</evidence>
<protein>
    <submittedName>
        <fullName evidence="7">Oligosaccharide flippase family protein</fullName>
    </submittedName>
</protein>
<evidence type="ECO:0000256" key="1">
    <source>
        <dbReference type="ARBA" id="ARBA00004651"/>
    </source>
</evidence>
<feature type="transmembrane region" description="Helical" evidence="6">
    <location>
        <begin position="397"/>
        <end position="417"/>
    </location>
</feature>
<organism evidence="7 8">
    <name type="scientific">Scleromatobacter humisilvae</name>
    <dbReference type="NCBI Taxonomy" id="2897159"/>
    <lineage>
        <taxon>Bacteria</taxon>
        <taxon>Pseudomonadati</taxon>
        <taxon>Pseudomonadota</taxon>
        <taxon>Betaproteobacteria</taxon>
        <taxon>Burkholderiales</taxon>
        <taxon>Sphaerotilaceae</taxon>
        <taxon>Scleromatobacter</taxon>
    </lineage>
</organism>
<dbReference type="AlphaFoldDB" id="A0A9X1YLF4"/>
<feature type="transmembrane region" description="Helical" evidence="6">
    <location>
        <begin position="20"/>
        <end position="44"/>
    </location>
</feature>
<feature type="transmembrane region" description="Helical" evidence="6">
    <location>
        <begin position="362"/>
        <end position="385"/>
    </location>
</feature>
<keyword evidence="4 6" id="KW-1133">Transmembrane helix</keyword>
<dbReference type="EMBL" id="JAJLJH010000008">
    <property type="protein sequence ID" value="MCK9688328.1"/>
    <property type="molecule type" value="Genomic_DNA"/>
</dbReference>
<proteinExistence type="predicted"/>
<feature type="transmembrane region" description="Helical" evidence="6">
    <location>
        <begin position="201"/>
        <end position="224"/>
    </location>
</feature>
<feature type="transmembrane region" description="Helical" evidence="6">
    <location>
        <begin position="175"/>
        <end position="195"/>
    </location>
</feature>
<feature type="transmembrane region" description="Helical" evidence="6">
    <location>
        <begin position="144"/>
        <end position="163"/>
    </location>
</feature>
<feature type="transmembrane region" description="Helical" evidence="6">
    <location>
        <begin position="244"/>
        <end position="265"/>
    </location>
</feature>
<feature type="transmembrane region" description="Helical" evidence="6">
    <location>
        <begin position="285"/>
        <end position="309"/>
    </location>
</feature>
<feature type="transmembrane region" description="Helical" evidence="6">
    <location>
        <begin position="329"/>
        <end position="350"/>
    </location>
</feature>
<evidence type="ECO:0000313" key="7">
    <source>
        <dbReference type="EMBL" id="MCK9688328.1"/>
    </source>
</evidence>
<evidence type="ECO:0000256" key="2">
    <source>
        <dbReference type="ARBA" id="ARBA00022475"/>
    </source>
</evidence>
<keyword evidence="2" id="KW-1003">Cell membrane</keyword>
<dbReference type="PANTHER" id="PTHR30250">
    <property type="entry name" value="PST FAMILY PREDICTED COLANIC ACID TRANSPORTER"/>
    <property type="match status" value="1"/>
</dbReference>
<feature type="transmembrane region" description="Helical" evidence="6">
    <location>
        <begin position="102"/>
        <end position="124"/>
    </location>
</feature>
<reference evidence="7" key="1">
    <citation type="submission" date="2021-11" db="EMBL/GenBank/DDBJ databases">
        <title>BS-T2-15 a new species belonging to the Comamonadaceae family isolated from the soil of a French oak forest.</title>
        <authorList>
            <person name="Mieszkin S."/>
            <person name="Alain K."/>
        </authorList>
    </citation>
    <scope>NUCLEOTIDE SEQUENCE</scope>
    <source>
        <strain evidence="7">BS-T2-15</strain>
    </source>
</reference>
<name>A0A9X1YLF4_9BURK</name>
<dbReference type="Proteomes" id="UP001139353">
    <property type="component" value="Unassembled WGS sequence"/>
</dbReference>
<sequence>MTIRRLLEARLPFAADPRLLRVLATAGASYVGRFGAGIVVLVTVPMARASLPPELFGVWMMLTALLGFFSFADLGIGNGVLNGVTRARAADDAQALRRVLGSGYACALASGVLLLLAWCTWVALATSPVSVAGRISPANAPPVLAALSTFALLIAVNIPASLVQKAQLGSQQGHWIGITQFASALVALVAVPLILHARGPLYLLILATLGAQTLGNLASSAWWLRRNRIFAGASARDLVDAPTLRGLLHVGGQFFALQIAVAFAFQSDAIVITQRLGQAPYGDFAVVQKLFLFVSMLLNSALLGLWPAFGDAIARDDLAWAKRVLVRSLLVAASFASAASLALVLSIGWITTHWLRTSFAPPLSLCVALATWTVIEAMGSVSGVFMNGANLVRIQVVVALLMAAVAFGGKWMLVSVLGPTGSVLATIAAYCMIAIPGQFFVYRTVFAARK</sequence>
<evidence type="ECO:0000256" key="6">
    <source>
        <dbReference type="SAM" id="Phobius"/>
    </source>
</evidence>
<keyword evidence="8" id="KW-1185">Reference proteome</keyword>
<keyword evidence="3 6" id="KW-0812">Transmembrane</keyword>
<dbReference type="GO" id="GO:0005886">
    <property type="term" value="C:plasma membrane"/>
    <property type="evidence" value="ECO:0007669"/>
    <property type="project" value="UniProtKB-SubCell"/>
</dbReference>
<dbReference type="RefSeq" id="WP_275684370.1">
    <property type="nucleotide sequence ID" value="NZ_JAJLJH010000008.1"/>
</dbReference>
<comment type="caution">
    <text evidence="7">The sequence shown here is derived from an EMBL/GenBank/DDBJ whole genome shotgun (WGS) entry which is preliminary data.</text>
</comment>
<gene>
    <name evidence="7" type="ORF">LPC04_21690</name>
</gene>
<keyword evidence="5 6" id="KW-0472">Membrane</keyword>
<dbReference type="PANTHER" id="PTHR30250:SF26">
    <property type="entry name" value="PSMA PROTEIN"/>
    <property type="match status" value="1"/>
</dbReference>
<accession>A0A9X1YLF4</accession>
<feature type="transmembrane region" description="Helical" evidence="6">
    <location>
        <begin position="423"/>
        <end position="442"/>
    </location>
</feature>